<dbReference type="EMBL" id="CAJNOT010004864">
    <property type="protein sequence ID" value="CAF1447814.1"/>
    <property type="molecule type" value="Genomic_DNA"/>
</dbReference>
<reference evidence="2" key="1">
    <citation type="submission" date="2021-02" db="EMBL/GenBank/DDBJ databases">
        <authorList>
            <person name="Nowell W R."/>
        </authorList>
    </citation>
    <scope>NUCLEOTIDE SEQUENCE</scope>
</reference>
<organism evidence="2 3">
    <name type="scientific">Rotaria sordida</name>
    <dbReference type="NCBI Taxonomy" id="392033"/>
    <lineage>
        <taxon>Eukaryota</taxon>
        <taxon>Metazoa</taxon>
        <taxon>Spiralia</taxon>
        <taxon>Gnathifera</taxon>
        <taxon>Rotifera</taxon>
        <taxon>Eurotatoria</taxon>
        <taxon>Bdelloidea</taxon>
        <taxon>Philodinida</taxon>
        <taxon>Philodinidae</taxon>
        <taxon>Rotaria</taxon>
    </lineage>
</organism>
<evidence type="ECO:0000313" key="3">
    <source>
        <dbReference type="Proteomes" id="UP000663864"/>
    </source>
</evidence>
<name>A0A815PEG6_9BILA</name>
<sequence>NVKPTAGGVDRFVTKKDISDDIDSSASAVEKQQEASGPYQTCTNPDLIRV</sequence>
<feature type="region of interest" description="Disordered" evidence="1">
    <location>
        <begin position="23"/>
        <end position="50"/>
    </location>
</feature>
<comment type="caution">
    <text evidence="2">The sequence shown here is derived from an EMBL/GenBank/DDBJ whole genome shotgun (WGS) entry which is preliminary data.</text>
</comment>
<evidence type="ECO:0000256" key="1">
    <source>
        <dbReference type="SAM" id="MobiDB-lite"/>
    </source>
</evidence>
<proteinExistence type="predicted"/>
<feature type="compositionally biased region" description="Polar residues" evidence="1">
    <location>
        <begin position="34"/>
        <end position="44"/>
    </location>
</feature>
<evidence type="ECO:0000313" key="2">
    <source>
        <dbReference type="EMBL" id="CAF1447814.1"/>
    </source>
</evidence>
<dbReference type="AlphaFoldDB" id="A0A815PEG6"/>
<protein>
    <submittedName>
        <fullName evidence="2">Uncharacterized protein</fullName>
    </submittedName>
</protein>
<gene>
    <name evidence="2" type="ORF">ZHD862_LOCUS35127</name>
</gene>
<feature type="non-terminal residue" evidence="2">
    <location>
        <position position="1"/>
    </location>
</feature>
<accession>A0A815PEG6</accession>
<dbReference type="Proteomes" id="UP000663864">
    <property type="component" value="Unassembled WGS sequence"/>
</dbReference>